<evidence type="ECO:0008006" key="5">
    <source>
        <dbReference type="Google" id="ProtNLM"/>
    </source>
</evidence>
<keyword evidence="1" id="KW-0812">Transmembrane</keyword>
<protein>
    <recommendedName>
        <fullName evidence="5">Transmembrane protein</fullName>
    </recommendedName>
</protein>
<organism evidence="3 4">
    <name type="scientific">Athelia psychrophila</name>
    <dbReference type="NCBI Taxonomy" id="1759441"/>
    <lineage>
        <taxon>Eukaryota</taxon>
        <taxon>Fungi</taxon>
        <taxon>Dikarya</taxon>
        <taxon>Basidiomycota</taxon>
        <taxon>Agaricomycotina</taxon>
        <taxon>Agaricomycetes</taxon>
        <taxon>Agaricomycetidae</taxon>
        <taxon>Atheliales</taxon>
        <taxon>Atheliaceae</taxon>
        <taxon>Athelia</taxon>
    </lineage>
</organism>
<dbReference type="Proteomes" id="UP000076532">
    <property type="component" value="Unassembled WGS sequence"/>
</dbReference>
<feature type="transmembrane region" description="Helical" evidence="1">
    <location>
        <begin position="271"/>
        <end position="290"/>
    </location>
</feature>
<feature type="transmembrane region" description="Helical" evidence="1">
    <location>
        <begin position="66"/>
        <end position="82"/>
    </location>
</feature>
<dbReference type="EMBL" id="KV417770">
    <property type="protein sequence ID" value="KZP06874.1"/>
    <property type="molecule type" value="Genomic_DNA"/>
</dbReference>
<dbReference type="OrthoDB" id="9451547at2759"/>
<evidence type="ECO:0000256" key="2">
    <source>
        <dbReference type="SAM" id="SignalP"/>
    </source>
</evidence>
<feature type="chain" id="PRO_5007894254" description="Transmembrane protein" evidence="2">
    <location>
        <begin position="22"/>
        <end position="506"/>
    </location>
</feature>
<name>A0A167X6H1_9AGAM</name>
<keyword evidence="1" id="KW-0472">Membrane</keyword>
<evidence type="ECO:0000256" key="1">
    <source>
        <dbReference type="SAM" id="Phobius"/>
    </source>
</evidence>
<keyword evidence="1" id="KW-1133">Transmembrane helix</keyword>
<feature type="transmembrane region" description="Helical" evidence="1">
    <location>
        <begin position="395"/>
        <end position="412"/>
    </location>
</feature>
<feature type="transmembrane region" description="Helical" evidence="1">
    <location>
        <begin position="424"/>
        <end position="444"/>
    </location>
</feature>
<dbReference type="PANTHER" id="PTHR35043">
    <property type="entry name" value="TRANSCRIPTION FACTOR DOMAIN-CONTAINING PROTEIN"/>
    <property type="match status" value="1"/>
</dbReference>
<evidence type="ECO:0000313" key="3">
    <source>
        <dbReference type="EMBL" id="KZP06874.1"/>
    </source>
</evidence>
<sequence length="506" mass="56339">MLPLSSWTTSLVVIALSGVDARPVDTNITSIPTANNSSFQISDLTNVTAAAQSCTDIKQCRTMDQIVVSCLVTILACVWFAVHRNVPAPKPKPYRHGNVFMQTVRRARDLILDQRESAIVFVVALLAPEWILAWALRQAIAAWNLTEKLERAKLEAIKTQNKIYSMVSRLERDAEAVAGSSDGWGMSHAFLAVMGGFLFYDGHGPLRPLSPNDVVELVRRGHLVPPTAEEISNQSKGDALSKGVAIIQTLWFAMQCIVRHTEDLPVTSLEIMTLAYTVMTVAMYIAWWDIRKIPNMLLDYLCVLSDVDNRGTPDYHSIGERITNYVMGMQDRYVDLSKCKRVPTFWAGTIKFDGKPFKYDDRTFGETPKLDGKTDGKTIITDLNIATVATIADKIALFVAMVFGAVHCMAWYSEFQTHLELQLWRSSAITIIAVPVAFAVGYIVAVMIDDHVDFDIFLLIGALYTPIAIIYVAARLILIILSFTSLRALPAGAYQTIQWTTYIPHI</sequence>
<dbReference type="PANTHER" id="PTHR35043:SF7">
    <property type="entry name" value="TRANSCRIPTION FACTOR DOMAIN-CONTAINING PROTEIN"/>
    <property type="match status" value="1"/>
</dbReference>
<feature type="signal peptide" evidence="2">
    <location>
        <begin position="1"/>
        <end position="21"/>
    </location>
</feature>
<reference evidence="3 4" key="1">
    <citation type="journal article" date="2016" name="Mol. Biol. Evol.">
        <title>Comparative Genomics of Early-Diverging Mushroom-Forming Fungi Provides Insights into the Origins of Lignocellulose Decay Capabilities.</title>
        <authorList>
            <person name="Nagy L.G."/>
            <person name="Riley R."/>
            <person name="Tritt A."/>
            <person name="Adam C."/>
            <person name="Daum C."/>
            <person name="Floudas D."/>
            <person name="Sun H."/>
            <person name="Yadav J.S."/>
            <person name="Pangilinan J."/>
            <person name="Larsson K.H."/>
            <person name="Matsuura K."/>
            <person name="Barry K."/>
            <person name="Labutti K."/>
            <person name="Kuo R."/>
            <person name="Ohm R.A."/>
            <person name="Bhattacharya S.S."/>
            <person name="Shirouzu T."/>
            <person name="Yoshinaga Y."/>
            <person name="Martin F.M."/>
            <person name="Grigoriev I.V."/>
            <person name="Hibbett D.S."/>
        </authorList>
    </citation>
    <scope>NUCLEOTIDE SEQUENCE [LARGE SCALE GENOMIC DNA]</scope>
    <source>
        <strain evidence="3 4">CBS 109695</strain>
    </source>
</reference>
<keyword evidence="4" id="KW-1185">Reference proteome</keyword>
<feature type="transmembrane region" description="Helical" evidence="1">
    <location>
        <begin position="456"/>
        <end position="481"/>
    </location>
</feature>
<proteinExistence type="predicted"/>
<keyword evidence="2" id="KW-0732">Signal</keyword>
<evidence type="ECO:0000313" key="4">
    <source>
        <dbReference type="Proteomes" id="UP000076532"/>
    </source>
</evidence>
<accession>A0A167X6H1</accession>
<feature type="transmembrane region" description="Helical" evidence="1">
    <location>
        <begin position="118"/>
        <end position="136"/>
    </location>
</feature>
<dbReference type="AlphaFoldDB" id="A0A167X6H1"/>
<gene>
    <name evidence="3" type="ORF">FIBSPDRAFT_763657</name>
</gene>